<reference evidence="1" key="1">
    <citation type="submission" date="2020-07" db="EMBL/GenBank/DDBJ databases">
        <title>Dissolved microcystin release linked to lysis of a Microcystis spp. bloom in Lake Erie (USA) attributed to a novel cyanophage.</title>
        <authorList>
            <person name="McKindles K.M."/>
            <person name="Manes M.A."/>
            <person name="DeMarco J.R."/>
            <person name="McClure A."/>
            <person name="McKay R.M."/>
            <person name="Davis T.W."/>
            <person name="Bullerjahn G.S."/>
        </authorList>
    </citation>
    <scope>NUCLEOTIDE SEQUENCE</scope>
</reference>
<dbReference type="EMBL" id="MT840185">
    <property type="protein sequence ID" value="QNL31468.1"/>
    <property type="molecule type" value="Genomic_DNA"/>
</dbReference>
<sequence>MSEFRAQKVISSLPALQANTLYFVRTGDGFDLFCSDQTGSVAHKLNDGDARIQREPFLLRGANTGSVAITLPIFYTENITLLRIVNAQNTLTGSSGSAVVNLLFGSGASFTTIPGLGSRTITTSPTNHSVSGNGQLITAAQQIRIEFASFTSGPVDVGLTFEYSRG</sequence>
<organism evidence="1">
    <name type="scientific">Bacteriophage sp</name>
    <dbReference type="NCBI Taxonomy" id="38018"/>
    <lineage>
        <taxon>Viruses</taxon>
    </lineage>
</organism>
<evidence type="ECO:0000313" key="1">
    <source>
        <dbReference type="EMBL" id="QNL31468.1"/>
    </source>
</evidence>
<protein>
    <submittedName>
        <fullName evidence="1">Uncharacterized protein</fullName>
    </submittedName>
</protein>
<name>A0A7G9A3Z5_9VIRU</name>
<accession>A0A7G9A3Z5</accession>
<proteinExistence type="predicted"/>